<dbReference type="RefSeq" id="XP_018075161.1">
    <property type="nucleotide sequence ID" value="XM_018208993.1"/>
</dbReference>
<proteinExistence type="predicted"/>
<dbReference type="PANTHER" id="PTHR11685">
    <property type="entry name" value="RBR FAMILY RING FINGER AND IBR DOMAIN-CONTAINING"/>
    <property type="match status" value="1"/>
</dbReference>
<dbReference type="SMART" id="SM00647">
    <property type="entry name" value="IBR"/>
    <property type="match status" value="1"/>
</dbReference>
<evidence type="ECO:0000256" key="7">
    <source>
        <dbReference type="ARBA" id="ARBA00022786"/>
    </source>
</evidence>
<dbReference type="InterPro" id="IPR013083">
    <property type="entry name" value="Znf_RING/FYVE/PHD"/>
</dbReference>
<dbReference type="KEGG" id="psco:LY89DRAFT_579286"/>
<accession>A0A194XKZ8</accession>
<name>A0A194XKZ8_MOLSC</name>
<dbReference type="Proteomes" id="UP000070700">
    <property type="component" value="Unassembled WGS sequence"/>
</dbReference>
<protein>
    <recommendedName>
        <fullName evidence="2">RBR-type E3 ubiquitin transferase</fullName>
        <ecNumber evidence="2">2.3.2.31</ecNumber>
    </recommendedName>
</protein>
<dbReference type="Gene3D" id="1.20.120.1750">
    <property type="match status" value="1"/>
</dbReference>
<keyword evidence="8" id="KW-0862">Zinc</keyword>
<dbReference type="InterPro" id="IPR044066">
    <property type="entry name" value="TRIAD_supradom"/>
</dbReference>
<dbReference type="EC" id="2.3.2.31" evidence="2"/>
<dbReference type="OrthoDB" id="1431934at2759"/>
<dbReference type="InterPro" id="IPR001841">
    <property type="entry name" value="Znf_RING"/>
</dbReference>
<dbReference type="GO" id="GO:0016567">
    <property type="term" value="P:protein ubiquitination"/>
    <property type="evidence" value="ECO:0007669"/>
    <property type="project" value="InterPro"/>
</dbReference>
<feature type="domain" description="RING-type" evidence="11">
    <location>
        <begin position="68"/>
        <end position="290"/>
    </location>
</feature>
<evidence type="ECO:0000259" key="11">
    <source>
        <dbReference type="PROSITE" id="PS51873"/>
    </source>
</evidence>
<dbReference type="InterPro" id="IPR002867">
    <property type="entry name" value="IBR_dom"/>
</dbReference>
<keyword evidence="3" id="KW-0808">Transferase</keyword>
<dbReference type="PROSITE" id="PS51873">
    <property type="entry name" value="TRIAD"/>
    <property type="match status" value="1"/>
</dbReference>
<evidence type="ECO:0000256" key="4">
    <source>
        <dbReference type="ARBA" id="ARBA00022723"/>
    </source>
</evidence>
<evidence type="ECO:0000259" key="10">
    <source>
        <dbReference type="PROSITE" id="PS50089"/>
    </source>
</evidence>
<sequence length="321" mass="36602">MIQFISTLSLVEYNQPPPKAVPAQPGTPDPFREFFLQLQAHATPGLSSWGKSPAKGKIPGLRKDDTAKKQECVICVEEKPLQHFPKITDSCQHPDQICLVCVQNWLAREADNTDWDKIHCVACKEIVPYNHMKRLMTKAAFEKYDQYSRNATLSKMPNFRWCISSSCSSGQIHEIDTDGYIFYCGACYTKTCVIHNVPWHEGETCTEYDYRQDPKVKAAEERASKIEIKGSSKPCPGPGCKVNITRNGGCEHMKCELIFELWDARVNENADSRQVRDVIMSSVGSVWRISIRFGRMGIRSMRRVASCTRRICQIISIIHYW</sequence>
<comment type="catalytic activity">
    <reaction evidence="1">
        <text>[E2 ubiquitin-conjugating enzyme]-S-ubiquitinyl-L-cysteine + [acceptor protein]-L-lysine = [E2 ubiquitin-conjugating enzyme]-L-cysteine + [acceptor protein]-N(6)-ubiquitinyl-L-lysine.</text>
        <dbReference type="EC" id="2.3.2.31"/>
    </reaction>
</comment>
<dbReference type="Gene3D" id="3.30.40.10">
    <property type="entry name" value="Zinc/RING finger domain, C3HC4 (zinc finger)"/>
    <property type="match status" value="1"/>
</dbReference>
<evidence type="ECO:0000256" key="2">
    <source>
        <dbReference type="ARBA" id="ARBA00012251"/>
    </source>
</evidence>
<keyword evidence="13" id="KW-1185">Reference proteome</keyword>
<organism evidence="12 13">
    <name type="scientific">Mollisia scopiformis</name>
    <name type="common">Conifer needle endophyte fungus</name>
    <name type="synonym">Phialocephala scopiformis</name>
    <dbReference type="NCBI Taxonomy" id="149040"/>
    <lineage>
        <taxon>Eukaryota</taxon>
        <taxon>Fungi</taxon>
        <taxon>Dikarya</taxon>
        <taxon>Ascomycota</taxon>
        <taxon>Pezizomycotina</taxon>
        <taxon>Leotiomycetes</taxon>
        <taxon>Helotiales</taxon>
        <taxon>Mollisiaceae</taxon>
        <taxon>Mollisia</taxon>
    </lineage>
</organism>
<dbReference type="CDD" id="cd20335">
    <property type="entry name" value="BRcat_RBR"/>
    <property type="match status" value="1"/>
</dbReference>
<dbReference type="Pfam" id="PF01485">
    <property type="entry name" value="IBR"/>
    <property type="match status" value="1"/>
</dbReference>
<keyword evidence="7" id="KW-0833">Ubl conjugation pathway</keyword>
<reference evidence="12 13" key="1">
    <citation type="submission" date="2015-10" db="EMBL/GenBank/DDBJ databases">
        <title>Full genome of DAOMC 229536 Phialocephala scopiformis, a fungal endophyte of spruce producing the potent anti-insectan compound rugulosin.</title>
        <authorList>
            <consortium name="DOE Joint Genome Institute"/>
            <person name="Walker A.K."/>
            <person name="Frasz S.L."/>
            <person name="Seifert K.A."/>
            <person name="Miller J.D."/>
            <person name="Mondo S.J."/>
            <person name="Labutti K."/>
            <person name="Lipzen A."/>
            <person name="Dockter R."/>
            <person name="Kennedy M."/>
            <person name="Grigoriev I.V."/>
            <person name="Spatafora J.W."/>
        </authorList>
    </citation>
    <scope>NUCLEOTIDE SEQUENCE [LARGE SCALE GENOMIC DNA]</scope>
    <source>
        <strain evidence="12 13">CBS 120377</strain>
    </source>
</reference>
<evidence type="ECO:0000256" key="9">
    <source>
        <dbReference type="PROSITE-ProRule" id="PRU00175"/>
    </source>
</evidence>
<evidence type="ECO:0000256" key="5">
    <source>
        <dbReference type="ARBA" id="ARBA00022737"/>
    </source>
</evidence>
<dbReference type="GeneID" id="28818719"/>
<dbReference type="InterPro" id="IPR031127">
    <property type="entry name" value="E3_UB_ligase_RBR"/>
</dbReference>
<keyword evidence="4" id="KW-0479">Metal-binding</keyword>
<dbReference type="EMBL" id="KQ947409">
    <property type="protein sequence ID" value="KUJ20806.1"/>
    <property type="molecule type" value="Genomic_DNA"/>
</dbReference>
<evidence type="ECO:0000256" key="1">
    <source>
        <dbReference type="ARBA" id="ARBA00001798"/>
    </source>
</evidence>
<keyword evidence="5" id="KW-0677">Repeat</keyword>
<evidence type="ECO:0000256" key="8">
    <source>
        <dbReference type="ARBA" id="ARBA00022833"/>
    </source>
</evidence>
<dbReference type="AlphaFoldDB" id="A0A194XKZ8"/>
<evidence type="ECO:0000313" key="13">
    <source>
        <dbReference type="Proteomes" id="UP000070700"/>
    </source>
</evidence>
<dbReference type="SUPFAM" id="SSF57850">
    <property type="entry name" value="RING/U-box"/>
    <property type="match status" value="3"/>
</dbReference>
<evidence type="ECO:0000313" key="12">
    <source>
        <dbReference type="EMBL" id="KUJ20806.1"/>
    </source>
</evidence>
<evidence type="ECO:0000256" key="6">
    <source>
        <dbReference type="ARBA" id="ARBA00022771"/>
    </source>
</evidence>
<feature type="domain" description="RING-type" evidence="10">
    <location>
        <begin position="72"/>
        <end position="124"/>
    </location>
</feature>
<evidence type="ECO:0000256" key="3">
    <source>
        <dbReference type="ARBA" id="ARBA00022679"/>
    </source>
</evidence>
<gene>
    <name evidence="12" type="ORF">LY89DRAFT_579286</name>
</gene>
<dbReference type="GO" id="GO:0061630">
    <property type="term" value="F:ubiquitin protein ligase activity"/>
    <property type="evidence" value="ECO:0007669"/>
    <property type="project" value="UniProtKB-EC"/>
</dbReference>
<keyword evidence="6 9" id="KW-0863">Zinc-finger</keyword>
<dbReference type="PROSITE" id="PS50089">
    <property type="entry name" value="ZF_RING_2"/>
    <property type="match status" value="1"/>
</dbReference>
<dbReference type="InParanoid" id="A0A194XKZ8"/>
<dbReference type="GO" id="GO:0008270">
    <property type="term" value="F:zinc ion binding"/>
    <property type="evidence" value="ECO:0007669"/>
    <property type="project" value="UniProtKB-KW"/>
</dbReference>